<keyword evidence="3" id="KW-1185">Reference proteome</keyword>
<dbReference type="CDD" id="cd00761">
    <property type="entry name" value="Glyco_tranf_GTA_type"/>
    <property type="match status" value="1"/>
</dbReference>
<name>A0A835Z5B5_9STRA</name>
<dbReference type="Proteomes" id="UP000664859">
    <property type="component" value="Unassembled WGS sequence"/>
</dbReference>
<dbReference type="EMBL" id="JAFCMP010000090">
    <property type="protein sequence ID" value="KAG5187275.1"/>
    <property type="molecule type" value="Genomic_DNA"/>
</dbReference>
<protein>
    <submittedName>
        <fullName evidence="2">Uncharacterized protein</fullName>
    </submittedName>
</protein>
<dbReference type="InterPro" id="IPR029044">
    <property type="entry name" value="Nucleotide-diphossugar_trans"/>
</dbReference>
<sequence>MRFSYSLLPNETAIKFGSRYTRQLASAGFLSACLCLFLYASHRNTPPENHWHEAAESPVAKQLPISSRLKGAALALYVKNNGVYSLPYPEPMFSAQHSVFVLVAKYDADAYIAAGVIDSVLRQRYEPLTVWLYDFSGDDETAVLLELRYRWDPRVRFFTTAAARAAPAAAGACADCATDLRAALLDVRAAAAPSDVVVLLDDSQFLSTDAAVQALSDALEETKAWAVRSAPPPASSSSSSSPLSEERDWHEQQQGAGAELAGALHDSDEGYAPTSFAACRDTVWAFKAFLVDLAAEEAAPQQRAAAGSAAAAAAAARRHLRGASGALAERQREPARRAARGPAAAAAAPQSSRRLIQGRATVAASASAPEVAAGDDADAHKGTGARQEGEEALEGGDGWGEAEAEAAAAAAAAERRQAGWAYRARFVLRVLDLAGAARVAHAAATLGLHSIRVAAAQQRDPEAYGAMVLALEDERRLQTYREDIHVFLGVSAQQTGALDATLSALLRSEPRPRALRVHVCCDDASCRAQVSSRVQQLGDGGGSGGSAVDVEVELCSADAAAYSRIAHVKQVLRRQHVDYAVLLSAGDAFDAVYMQRLYAERAPRAVVTWRGLRFDGRSFADAAADGRTDADEFDYADLGGCVADAALSTLPAASMPPGGAAAAAAHSAPPEDLWLSYVVATARGWRAARAHAQPSAAAARALDDAATSAGREALLSALRQDGGWRV</sequence>
<dbReference type="PROSITE" id="PS51257">
    <property type="entry name" value="PROKAR_LIPOPROTEIN"/>
    <property type="match status" value="1"/>
</dbReference>
<feature type="region of interest" description="Disordered" evidence="1">
    <location>
        <begin position="324"/>
        <end position="352"/>
    </location>
</feature>
<evidence type="ECO:0000256" key="1">
    <source>
        <dbReference type="SAM" id="MobiDB-lite"/>
    </source>
</evidence>
<accession>A0A835Z5B5</accession>
<evidence type="ECO:0000313" key="3">
    <source>
        <dbReference type="Proteomes" id="UP000664859"/>
    </source>
</evidence>
<reference evidence="2" key="1">
    <citation type="submission" date="2021-02" db="EMBL/GenBank/DDBJ databases">
        <title>First Annotated Genome of the Yellow-green Alga Tribonema minus.</title>
        <authorList>
            <person name="Mahan K.M."/>
        </authorList>
    </citation>
    <scope>NUCLEOTIDE SEQUENCE</scope>
    <source>
        <strain evidence="2">UTEX B ZZ1240</strain>
    </source>
</reference>
<dbReference type="SUPFAM" id="SSF53448">
    <property type="entry name" value="Nucleotide-diphospho-sugar transferases"/>
    <property type="match status" value="1"/>
</dbReference>
<feature type="compositionally biased region" description="Low complexity" evidence="1">
    <location>
        <begin position="340"/>
        <end position="352"/>
    </location>
</feature>
<organism evidence="2 3">
    <name type="scientific">Tribonema minus</name>
    <dbReference type="NCBI Taxonomy" id="303371"/>
    <lineage>
        <taxon>Eukaryota</taxon>
        <taxon>Sar</taxon>
        <taxon>Stramenopiles</taxon>
        <taxon>Ochrophyta</taxon>
        <taxon>PX clade</taxon>
        <taxon>Xanthophyceae</taxon>
        <taxon>Tribonematales</taxon>
        <taxon>Tribonemataceae</taxon>
        <taxon>Tribonema</taxon>
    </lineage>
</organism>
<feature type="region of interest" description="Disordered" evidence="1">
    <location>
        <begin position="366"/>
        <end position="397"/>
    </location>
</feature>
<evidence type="ECO:0000313" key="2">
    <source>
        <dbReference type="EMBL" id="KAG5187275.1"/>
    </source>
</evidence>
<comment type="caution">
    <text evidence="2">The sequence shown here is derived from an EMBL/GenBank/DDBJ whole genome shotgun (WGS) entry which is preliminary data.</text>
</comment>
<gene>
    <name evidence="2" type="ORF">JKP88DRAFT_243791</name>
</gene>
<feature type="region of interest" description="Disordered" evidence="1">
    <location>
        <begin position="226"/>
        <end position="258"/>
    </location>
</feature>
<dbReference type="AlphaFoldDB" id="A0A835Z5B5"/>
<proteinExistence type="predicted"/>